<accession>A0ABT9KH54</accession>
<dbReference type="EMBL" id="JAURUE010000001">
    <property type="protein sequence ID" value="MDP9607751.1"/>
    <property type="molecule type" value="Genomic_DNA"/>
</dbReference>
<feature type="domain" description="TrwC relaxase" evidence="2">
    <location>
        <begin position="11"/>
        <end position="344"/>
    </location>
</feature>
<evidence type="ECO:0000256" key="1">
    <source>
        <dbReference type="SAM" id="MobiDB-lite"/>
    </source>
</evidence>
<dbReference type="SUPFAM" id="SSF55464">
    <property type="entry name" value="Origin of replication-binding domain, RBD-like"/>
    <property type="match status" value="1"/>
</dbReference>
<gene>
    <name evidence="3" type="ORF">JOF35_000028</name>
</gene>
<proteinExistence type="predicted"/>
<evidence type="ECO:0000313" key="3">
    <source>
        <dbReference type="EMBL" id="MDP9607751.1"/>
    </source>
</evidence>
<feature type="region of interest" description="Disordered" evidence="1">
    <location>
        <begin position="590"/>
        <end position="629"/>
    </location>
</feature>
<dbReference type="Pfam" id="PF08751">
    <property type="entry name" value="TrwC"/>
    <property type="match status" value="1"/>
</dbReference>
<reference evidence="3 4" key="1">
    <citation type="submission" date="2023-07" db="EMBL/GenBank/DDBJ databases">
        <title>Sequencing the genomes of 1000 actinobacteria strains.</title>
        <authorList>
            <person name="Klenk H.-P."/>
        </authorList>
    </citation>
    <scope>NUCLEOTIDE SEQUENCE [LARGE SCALE GENOMIC DNA]</scope>
    <source>
        <strain evidence="3 4">DSM 41600</strain>
    </source>
</reference>
<evidence type="ECO:0000313" key="4">
    <source>
        <dbReference type="Proteomes" id="UP001234880"/>
    </source>
</evidence>
<protein>
    <submittedName>
        <fullName evidence="3">Conjugative relaxase-like TrwC/TraI family protein</fullName>
    </submittedName>
</protein>
<name>A0ABT9KH54_9ACTN</name>
<dbReference type="NCBIfam" id="NF041492">
    <property type="entry name" value="MobF"/>
    <property type="match status" value="1"/>
</dbReference>
<evidence type="ECO:0000259" key="2">
    <source>
        <dbReference type="Pfam" id="PF08751"/>
    </source>
</evidence>
<dbReference type="Proteomes" id="UP001234880">
    <property type="component" value="Unassembled WGS sequence"/>
</dbReference>
<comment type="caution">
    <text evidence="3">The sequence shown here is derived from an EMBL/GenBank/DDBJ whole genome shotgun (WGS) entry which is preliminary data.</text>
</comment>
<feature type="compositionally biased region" description="Basic and acidic residues" evidence="1">
    <location>
        <begin position="617"/>
        <end position="629"/>
    </location>
</feature>
<organism evidence="3 4">
    <name type="scientific">Streptomyces demainii</name>
    <dbReference type="NCBI Taxonomy" id="588122"/>
    <lineage>
        <taxon>Bacteria</taxon>
        <taxon>Bacillati</taxon>
        <taxon>Actinomycetota</taxon>
        <taxon>Actinomycetes</taxon>
        <taxon>Kitasatosporales</taxon>
        <taxon>Streptomycetaceae</taxon>
        <taxon>Streptomyces</taxon>
    </lineage>
</organism>
<feature type="compositionally biased region" description="Basic and acidic residues" evidence="1">
    <location>
        <begin position="591"/>
        <end position="601"/>
    </location>
</feature>
<sequence length="629" mass="70052">MLSVAKVQRRNAWRYYVRGVAFGDGRRPADKPLKDAQAKAGLPPGRWLGRGLHALGLTKGAEVSERQMALMFGQGRHPDADRIERGLLDDGADPATARRATVLGQPIEEIEARKQTPLLALDFTFRPQASLIVLWALGDAKTRRVIEQAHERAIAKALRWLEDEVAETRWSSGRGRAKTPALVVAAFRHFDNRDGFPLLHDHCLVLNRVQRLDDGGEPVWGALDTFRLYRNVVAAGTLYTLAMTTEVCEELGLATVPREVTPGLRPVMEIAGVDSELIDWSSTRRQRIEDVLEGLTYKFAQEHGRLPGERARNGLGWQAAQDTRPEKKTPRPLKQLLAWWRASALLKFGKQMVDGLVRRCRAAGAAIRAQVDPRVNAILAAVDVAAVVSTVRGKYARRHVLAEARRHLLETLRGQEFTRGLDDYIADRALSDHSRQSTVPKPGRLTPDADQLFYTADFTEPDRWWIVGTDGKPPRESSRYERARVASLAVQNAIRAARTPPAAARDDAPAAGHTEDHQDQASDPPHGFDHPGRDAVLTPAQRAAAVQAHQQATMLEEHIEGRTTDPATWLRTPENLERLAAFTRTVNARRRAFEARPKPEQPADVVKPADQQQHHTNRPDHGRGAGRER</sequence>
<keyword evidence="4" id="KW-1185">Reference proteome</keyword>
<feature type="compositionally biased region" description="Basic and acidic residues" evidence="1">
    <location>
        <begin position="504"/>
        <end position="533"/>
    </location>
</feature>
<dbReference type="RefSeq" id="WP_307109802.1">
    <property type="nucleotide sequence ID" value="NZ_JAURUE010000001.1"/>
</dbReference>
<feature type="region of interest" description="Disordered" evidence="1">
    <location>
        <begin position="496"/>
        <end position="534"/>
    </location>
</feature>
<dbReference type="InterPro" id="IPR014862">
    <property type="entry name" value="TrwC"/>
</dbReference>